<reference evidence="10" key="1">
    <citation type="journal article" date="2019" name="Int. J. Syst. Evol. Microbiol.">
        <title>The Global Catalogue of Microorganisms (GCM) 10K type strain sequencing project: providing services to taxonomists for standard genome sequencing and annotation.</title>
        <authorList>
            <consortium name="The Broad Institute Genomics Platform"/>
            <consortium name="The Broad Institute Genome Sequencing Center for Infectious Disease"/>
            <person name="Wu L."/>
            <person name="Ma J."/>
        </authorList>
    </citation>
    <scope>NUCLEOTIDE SEQUENCE [LARGE SCALE GENOMIC DNA]</scope>
    <source>
        <strain evidence="10">CCM 9110</strain>
    </source>
</reference>
<evidence type="ECO:0000259" key="8">
    <source>
        <dbReference type="PROSITE" id="PS51100"/>
    </source>
</evidence>
<dbReference type="Proteomes" id="UP001597199">
    <property type="component" value="Unassembled WGS sequence"/>
</dbReference>
<comment type="caution">
    <text evidence="9">The sequence shown here is derived from an EMBL/GenBank/DDBJ whole genome shotgun (WGS) entry which is preliminary data.</text>
</comment>
<dbReference type="InterPro" id="IPR036095">
    <property type="entry name" value="PTS_EIIB-like_sf"/>
</dbReference>
<keyword evidence="6" id="KW-0418">Kinase</keyword>
<keyword evidence="4" id="KW-0808">Transferase</keyword>
<dbReference type="RefSeq" id="WP_125579144.1">
    <property type="nucleotide sequence ID" value="NZ_BOLV01000002.1"/>
</dbReference>
<evidence type="ECO:0000313" key="9">
    <source>
        <dbReference type="EMBL" id="MFD1399141.1"/>
    </source>
</evidence>
<feature type="modified residue" description="Phosphocysteine; by EIIA" evidence="7">
    <location>
        <position position="9"/>
    </location>
</feature>
<keyword evidence="2" id="KW-0597">Phosphoprotein</keyword>
<dbReference type="Pfam" id="PF02302">
    <property type="entry name" value="PTS_IIB"/>
    <property type="match status" value="1"/>
</dbReference>
<evidence type="ECO:0000256" key="4">
    <source>
        <dbReference type="ARBA" id="ARBA00022679"/>
    </source>
</evidence>
<dbReference type="PROSITE" id="PS51100">
    <property type="entry name" value="PTS_EIIB_TYPE_3"/>
    <property type="match status" value="1"/>
</dbReference>
<evidence type="ECO:0000256" key="1">
    <source>
        <dbReference type="ARBA" id="ARBA00022448"/>
    </source>
</evidence>
<keyword evidence="5" id="KW-0598">Phosphotransferase system</keyword>
<dbReference type="PANTHER" id="PTHR34581">
    <property type="entry name" value="PTS SYSTEM N,N'-DIACETYLCHITOBIOSE-SPECIFIC EIIB COMPONENT"/>
    <property type="match status" value="1"/>
</dbReference>
<protein>
    <submittedName>
        <fullName evidence="9">Transcription antiterminator</fullName>
    </submittedName>
</protein>
<keyword evidence="10" id="KW-1185">Reference proteome</keyword>
<evidence type="ECO:0000256" key="6">
    <source>
        <dbReference type="ARBA" id="ARBA00022777"/>
    </source>
</evidence>
<accession>A0ABW4BF56</accession>
<dbReference type="Gene3D" id="3.40.50.2300">
    <property type="match status" value="1"/>
</dbReference>
<evidence type="ECO:0000256" key="3">
    <source>
        <dbReference type="ARBA" id="ARBA00022597"/>
    </source>
</evidence>
<name>A0ABW4BF56_9LACO</name>
<gene>
    <name evidence="9" type="ORF">ACFQ41_07445</name>
</gene>
<dbReference type="InterPro" id="IPR013012">
    <property type="entry name" value="PTS_EIIB_3"/>
</dbReference>
<evidence type="ECO:0000256" key="2">
    <source>
        <dbReference type="ARBA" id="ARBA00022553"/>
    </source>
</evidence>
<dbReference type="SUPFAM" id="SSF52794">
    <property type="entry name" value="PTS system IIB component-like"/>
    <property type="match status" value="1"/>
</dbReference>
<feature type="domain" description="PTS EIIB type-3" evidence="8">
    <location>
        <begin position="2"/>
        <end position="105"/>
    </location>
</feature>
<evidence type="ECO:0000256" key="5">
    <source>
        <dbReference type="ARBA" id="ARBA00022683"/>
    </source>
</evidence>
<evidence type="ECO:0000256" key="7">
    <source>
        <dbReference type="PROSITE-ProRule" id="PRU00423"/>
    </source>
</evidence>
<dbReference type="PANTHER" id="PTHR34581:SF2">
    <property type="entry name" value="PTS SYSTEM N,N'-DIACETYLCHITOBIOSE-SPECIFIC EIIB COMPONENT"/>
    <property type="match status" value="1"/>
</dbReference>
<organism evidence="9 10">
    <name type="scientific">Lacticaseibacillus suilingensis</name>
    <dbReference type="NCBI Taxonomy" id="2799577"/>
    <lineage>
        <taxon>Bacteria</taxon>
        <taxon>Bacillati</taxon>
        <taxon>Bacillota</taxon>
        <taxon>Bacilli</taxon>
        <taxon>Lactobacillales</taxon>
        <taxon>Lactobacillaceae</taxon>
        <taxon>Lacticaseibacillus</taxon>
    </lineage>
</organism>
<dbReference type="InterPro" id="IPR003501">
    <property type="entry name" value="PTS_EIIB_2/3"/>
</dbReference>
<dbReference type="EMBL" id="JBHTOA010000031">
    <property type="protein sequence ID" value="MFD1399141.1"/>
    <property type="molecule type" value="Genomic_DNA"/>
</dbReference>
<sequence>MTLKIGLFCSGGMSTSLVGSKMQKVYDAAGRDVEVSASDFSMIDELGDELDVILIAPQISWAYDQVVEQHPNTKVIALSMAEFGQMNGQTIVDKLDKEGVTTDGK</sequence>
<proteinExistence type="predicted"/>
<evidence type="ECO:0000313" key="10">
    <source>
        <dbReference type="Proteomes" id="UP001597199"/>
    </source>
</evidence>
<dbReference type="InterPro" id="IPR051819">
    <property type="entry name" value="PTS_sugar-specific_EIIB"/>
</dbReference>
<keyword evidence="1" id="KW-0813">Transport</keyword>
<keyword evidence="3" id="KW-0762">Sugar transport</keyword>